<dbReference type="PROSITE" id="PS51192">
    <property type="entry name" value="HELICASE_ATP_BIND_1"/>
    <property type="match status" value="1"/>
</dbReference>
<dbReference type="Pfam" id="PF00271">
    <property type="entry name" value="Helicase_C"/>
    <property type="match status" value="1"/>
</dbReference>
<comment type="domain">
    <text evidence="7">The Q motif is unique to and characteristic of the DEAD box family of RNA helicases and controls ATP binding and hydrolysis.</text>
</comment>
<keyword evidence="1 7" id="KW-0547">Nucleotide-binding</keyword>
<dbReference type="EMBL" id="OU896710">
    <property type="protein sequence ID" value="CAH1163482.1"/>
    <property type="molecule type" value="Genomic_DNA"/>
</dbReference>
<dbReference type="InterPro" id="IPR001650">
    <property type="entry name" value="Helicase_C-like"/>
</dbReference>
<evidence type="ECO:0000259" key="10">
    <source>
        <dbReference type="PROSITE" id="PS51194"/>
    </source>
</evidence>
<dbReference type="PANTHER" id="PTHR24031">
    <property type="entry name" value="RNA HELICASE"/>
    <property type="match status" value="1"/>
</dbReference>
<comment type="similarity">
    <text evidence="7">Belongs to the DEAD box helicase family.</text>
</comment>
<dbReference type="OrthoDB" id="4310724at2759"/>
<evidence type="ECO:0000256" key="6">
    <source>
        <dbReference type="PROSITE-ProRule" id="PRU00552"/>
    </source>
</evidence>
<dbReference type="Gene3D" id="3.40.50.300">
    <property type="entry name" value="P-loop containing nucleotide triphosphate hydrolases"/>
    <property type="match status" value="2"/>
</dbReference>
<keyword evidence="3 7" id="KW-0347">Helicase</keyword>
<accession>A0A9P0DT36</accession>
<evidence type="ECO:0000256" key="2">
    <source>
        <dbReference type="ARBA" id="ARBA00022801"/>
    </source>
</evidence>
<protein>
    <recommendedName>
        <fullName evidence="7">ATP-dependent RNA helicase</fullName>
        <ecNumber evidence="7">3.6.4.13</ecNumber>
    </recommendedName>
</protein>
<dbReference type="GO" id="GO:0003723">
    <property type="term" value="F:RNA binding"/>
    <property type="evidence" value="ECO:0007669"/>
    <property type="project" value="UniProtKB-UniRule"/>
</dbReference>
<evidence type="ECO:0000313" key="12">
    <source>
        <dbReference type="EMBL" id="CAH1163482.1"/>
    </source>
</evidence>
<feature type="domain" description="DEAD-box RNA helicase Q" evidence="11">
    <location>
        <begin position="106"/>
        <end position="134"/>
    </location>
</feature>
<dbReference type="SMART" id="SM00490">
    <property type="entry name" value="HELICc"/>
    <property type="match status" value="1"/>
</dbReference>
<evidence type="ECO:0000256" key="5">
    <source>
        <dbReference type="ARBA" id="ARBA00022884"/>
    </source>
</evidence>
<dbReference type="SMART" id="SM00487">
    <property type="entry name" value="DEXDc"/>
    <property type="match status" value="1"/>
</dbReference>
<keyword evidence="2 7" id="KW-0378">Hydrolase</keyword>
<dbReference type="CDD" id="cd17946">
    <property type="entry name" value="DEADc_DDX24"/>
    <property type="match status" value="1"/>
</dbReference>
<comment type="catalytic activity">
    <reaction evidence="7">
        <text>ATP + H2O = ADP + phosphate + H(+)</text>
        <dbReference type="Rhea" id="RHEA:13065"/>
        <dbReference type="ChEBI" id="CHEBI:15377"/>
        <dbReference type="ChEBI" id="CHEBI:15378"/>
        <dbReference type="ChEBI" id="CHEBI:30616"/>
        <dbReference type="ChEBI" id="CHEBI:43474"/>
        <dbReference type="ChEBI" id="CHEBI:456216"/>
        <dbReference type="EC" id="3.6.4.13"/>
    </reaction>
</comment>
<feature type="short sequence motif" description="Q motif" evidence="6">
    <location>
        <begin position="106"/>
        <end position="134"/>
    </location>
</feature>
<evidence type="ECO:0000256" key="4">
    <source>
        <dbReference type="ARBA" id="ARBA00022840"/>
    </source>
</evidence>
<dbReference type="Proteomes" id="UP001153737">
    <property type="component" value="Chromosome 4"/>
</dbReference>
<feature type="region of interest" description="Disordered" evidence="8">
    <location>
        <begin position="679"/>
        <end position="698"/>
    </location>
</feature>
<feature type="domain" description="Helicase C-terminal" evidence="10">
    <location>
        <begin position="412"/>
        <end position="562"/>
    </location>
</feature>
<keyword evidence="5 7" id="KW-0694">RNA-binding</keyword>
<dbReference type="GO" id="GO:0005524">
    <property type="term" value="F:ATP binding"/>
    <property type="evidence" value="ECO:0007669"/>
    <property type="project" value="UniProtKB-UniRule"/>
</dbReference>
<gene>
    <name evidence="12" type="ORF">PHAECO_LOCUS7831</name>
</gene>
<evidence type="ECO:0000313" key="13">
    <source>
        <dbReference type="Proteomes" id="UP001153737"/>
    </source>
</evidence>
<evidence type="ECO:0000259" key="11">
    <source>
        <dbReference type="PROSITE" id="PS51195"/>
    </source>
</evidence>
<keyword evidence="4 7" id="KW-0067">ATP-binding</keyword>
<dbReference type="GO" id="GO:0003724">
    <property type="term" value="F:RNA helicase activity"/>
    <property type="evidence" value="ECO:0007669"/>
    <property type="project" value="UniProtKB-EC"/>
</dbReference>
<dbReference type="SUPFAM" id="SSF52540">
    <property type="entry name" value="P-loop containing nucleoside triphosphate hydrolases"/>
    <property type="match status" value="1"/>
</dbReference>
<dbReference type="InterPro" id="IPR014014">
    <property type="entry name" value="RNA_helicase_DEAD_Q_motif"/>
</dbReference>
<dbReference type="EC" id="3.6.4.13" evidence="7"/>
<organism evidence="12 13">
    <name type="scientific">Phaedon cochleariae</name>
    <name type="common">Mustard beetle</name>
    <dbReference type="NCBI Taxonomy" id="80249"/>
    <lineage>
        <taxon>Eukaryota</taxon>
        <taxon>Metazoa</taxon>
        <taxon>Ecdysozoa</taxon>
        <taxon>Arthropoda</taxon>
        <taxon>Hexapoda</taxon>
        <taxon>Insecta</taxon>
        <taxon>Pterygota</taxon>
        <taxon>Neoptera</taxon>
        <taxon>Endopterygota</taxon>
        <taxon>Coleoptera</taxon>
        <taxon>Polyphaga</taxon>
        <taxon>Cucujiformia</taxon>
        <taxon>Chrysomeloidea</taxon>
        <taxon>Chrysomelidae</taxon>
        <taxon>Chrysomelinae</taxon>
        <taxon>Chrysomelini</taxon>
        <taxon>Phaedon</taxon>
    </lineage>
</organism>
<feature type="compositionally biased region" description="Basic residues" evidence="8">
    <location>
        <begin position="55"/>
        <end position="67"/>
    </location>
</feature>
<dbReference type="GO" id="GO:0016787">
    <property type="term" value="F:hydrolase activity"/>
    <property type="evidence" value="ECO:0007669"/>
    <property type="project" value="UniProtKB-KW"/>
</dbReference>
<dbReference type="PROSITE" id="PS51194">
    <property type="entry name" value="HELICASE_CTER"/>
    <property type="match status" value="1"/>
</dbReference>
<reference evidence="12" key="2">
    <citation type="submission" date="2022-10" db="EMBL/GenBank/DDBJ databases">
        <authorList>
            <consortium name="ENA_rothamsted_submissions"/>
            <consortium name="culmorum"/>
            <person name="King R."/>
        </authorList>
    </citation>
    <scope>NUCLEOTIDE SEQUENCE</scope>
</reference>
<evidence type="ECO:0000256" key="7">
    <source>
        <dbReference type="RuleBase" id="RU365068"/>
    </source>
</evidence>
<dbReference type="CDD" id="cd18787">
    <property type="entry name" value="SF2_C_DEAD"/>
    <property type="match status" value="1"/>
</dbReference>
<feature type="domain" description="Helicase ATP-binding" evidence="9">
    <location>
        <begin position="138"/>
        <end position="362"/>
    </location>
</feature>
<feature type="compositionally biased region" description="Basic residues" evidence="8">
    <location>
        <begin position="679"/>
        <end position="692"/>
    </location>
</feature>
<evidence type="ECO:0000256" key="1">
    <source>
        <dbReference type="ARBA" id="ARBA00022741"/>
    </source>
</evidence>
<comment type="function">
    <text evidence="7">RNA helicase.</text>
</comment>
<sequence>MTLQAITWKPVKIDYNILSGSVDGLIGIQECTDYSLQNIKKGSKRRSISDEGMQIKKKKTSRSRNKKNNILLEKESLTPSTCGTTNGVSEVEETIHKVEKDLTNLESWNSYGLPESILAGLKELKFCQPTLIQSLTLPSAILGRRNILGAAETGSGKTLAFGLPILTGILNIKEKSINETVPQDQSDSDESDFDNAEENGMGCVRIINNVDIEETHRNKPLYALILTPTRELAMQVKAHLAAVAKYTGIQIAVVVGGMAAVKQERILSKGPEIVVATPGRLWELIQQGNPHLSQIDNIKYLAIDETDRMLERGHFQELHDLLDRINMEDSKRKERQYFVFSATLTLVHELPNYLKNKRKIKRSKNIEEMDASQKLQKIVDMLGISNPKVVDVTEGKGTSETLTECRITCDIDKKDYYVYYFLKKHPGRTLIFCNSIGCVKRLAALLSILDCHPLPIHASMQQRQRLKNLERFRDNENSILVATDVAARGLDIPHVEHVLHYQTPRTSEGYVHRSGRTARASRQGITVLLIEPNELPNYLKLCRTLGKGEDLPNFPVQENLLNAVKKRVNLARELDKLQLHVRKANSEAGWFQKAAEDMDILVDDFSSKDDTDEIQKHKKIAELKRKQLATLLATPIFPSGFSGKYPLLSNSKLSFDGNIKVENAVEVMKSAMEADNKNKKKNIPLFKPKKKVSKNESGNVGLKKISFNLGKKKNTKVRGKKK</sequence>
<evidence type="ECO:0000259" key="9">
    <source>
        <dbReference type="PROSITE" id="PS51192"/>
    </source>
</evidence>
<feature type="region of interest" description="Disordered" evidence="8">
    <location>
        <begin position="45"/>
        <end position="68"/>
    </location>
</feature>
<keyword evidence="13" id="KW-1185">Reference proteome</keyword>
<evidence type="ECO:0000256" key="3">
    <source>
        <dbReference type="ARBA" id="ARBA00022806"/>
    </source>
</evidence>
<dbReference type="InterPro" id="IPR011545">
    <property type="entry name" value="DEAD/DEAH_box_helicase_dom"/>
</dbReference>
<dbReference type="AlphaFoldDB" id="A0A9P0DT36"/>
<dbReference type="InterPro" id="IPR014001">
    <property type="entry name" value="Helicase_ATP-bd"/>
</dbReference>
<name>A0A9P0DT36_PHACE</name>
<evidence type="ECO:0000256" key="8">
    <source>
        <dbReference type="SAM" id="MobiDB-lite"/>
    </source>
</evidence>
<dbReference type="InterPro" id="IPR027417">
    <property type="entry name" value="P-loop_NTPase"/>
</dbReference>
<dbReference type="Pfam" id="PF00270">
    <property type="entry name" value="DEAD"/>
    <property type="match status" value="1"/>
</dbReference>
<dbReference type="PROSITE" id="PS51195">
    <property type="entry name" value="Q_MOTIF"/>
    <property type="match status" value="1"/>
</dbReference>
<proteinExistence type="inferred from homology"/>
<reference evidence="12" key="1">
    <citation type="submission" date="2022-01" db="EMBL/GenBank/DDBJ databases">
        <authorList>
            <person name="King R."/>
        </authorList>
    </citation>
    <scope>NUCLEOTIDE SEQUENCE</scope>
</reference>